<evidence type="ECO:0000256" key="1">
    <source>
        <dbReference type="SAM" id="Phobius"/>
    </source>
</evidence>
<dbReference type="RefSeq" id="WP_006874919.1">
    <property type="nucleotide sequence ID" value="NZ_DS544181.1"/>
</dbReference>
<keyword evidence="1" id="KW-0812">Transmembrane</keyword>
<accession>B0PA54</accession>
<protein>
    <submittedName>
        <fullName evidence="2">Uncharacterized protein</fullName>
    </submittedName>
</protein>
<keyword evidence="1" id="KW-0472">Membrane</keyword>
<organism evidence="2 3">
    <name type="scientific">Anaerotruncus colihominis DSM 17241</name>
    <dbReference type="NCBI Taxonomy" id="445972"/>
    <lineage>
        <taxon>Bacteria</taxon>
        <taxon>Bacillati</taxon>
        <taxon>Bacillota</taxon>
        <taxon>Clostridia</taxon>
        <taxon>Eubacteriales</taxon>
        <taxon>Oscillospiraceae</taxon>
        <taxon>Anaerotruncus</taxon>
    </lineage>
</organism>
<reference evidence="2" key="2">
    <citation type="submission" date="2013-09" db="EMBL/GenBank/DDBJ databases">
        <title>Draft genome sequence of Anaerotruncus colihominis(DSM 17241).</title>
        <authorList>
            <person name="Sudarsanam P."/>
            <person name="Ley R."/>
            <person name="Guruge J."/>
            <person name="Turnbaugh P.J."/>
            <person name="Mahowald M."/>
            <person name="Liep D."/>
            <person name="Gordon J."/>
        </authorList>
    </citation>
    <scope>NUCLEOTIDE SEQUENCE</scope>
    <source>
        <strain evidence="2">DSM 17241</strain>
    </source>
</reference>
<feature type="transmembrane region" description="Helical" evidence="1">
    <location>
        <begin position="22"/>
        <end position="46"/>
    </location>
</feature>
<dbReference type="Proteomes" id="UP000003803">
    <property type="component" value="Unassembled WGS sequence"/>
</dbReference>
<name>B0PA54_9FIRM</name>
<evidence type="ECO:0000313" key="3">
    <source>
        <dbReference type="Proteomes" id="UP000003803"/>
    </source>
</evidence>
<comment type="caution">
    <text evidence="2">The sequence shown here is derived from an EMBL/GenBank/DDBJ whole genome shotgun (WGS) entry which is preliminary data.</text>
</comment>
<proteinExistence type="predicted"/>
<evidence type="ECO:0000313" key="2">
    <source>
        <dbReference type="EMBL" id="EDS11731.1"/>
    </source>
</evidence>
<dbReference type="AlphaFoldDB" id="B0PA54"/>
<gene>
    <name evidence="2" type="ORF">ANACOL_01622</name>
</gene>
<reference evidence="2" key="1">
    <citation type="submission" date="2007-11" db="EMBL/GenBank/DDBJ databases">
        <authorList>
            <person name="Fulton L."/>
            <person name="Clifton S."/>
            <person name="Fulton B."/>
            <person name="Xu J."/>
            <person name="Minx P."/>
            <person name="Pepin K.H."/>
            <person name="Johnson M."/>
            <person name="Thiruvilangam P."/>
            <person name="Bhonagiri V."/>
            <person name="Nash W.E."/>
            <person name="Mardis E.R."/>
            <person name="Wilson R.K."/>
        </authorList>
    </citation>
    <scope>NUCLEOTIDE SEQUENCE [LARGE SCALE GENOMIC DNA]</scope>
    <source>
        <strain evidence="2">DSM 17241</strain>
    </source>
</reference>
<feature type="transmembrane region" description="Helical" evidence="1">
    <location>
        <begin position="58"/>
        <end position="81"/>
    </location>
</feature>
<sequence>MHDIHFGPFHSSGLNPQFAGAALIYIINVGMVLPGASAPASIFHSLEGLPDSGMRTKVTLFGCACTLVVSIPLFTLFSLVLG</sequence>
<dbReference type="EMBL" id="ABGD02000012">
    <property type="protein sequence ID" value="EDS11731.1"/>
    <property type="molecule type" value="Genomic_DNA"/>
</dbReference>
<dbReference type="HOGENOM" id="CLU_2550907_0_0_9"/>
<keyword evidence="3" id="KW-1185">Reference proteome</keyword>
<keyword evidence="1" id="KW-1133">Transmembrane helix</keyword>